<keyword evidence="15" id="KW-1185">Reference proteome</keyword>
<dbReference type="Pfam" id="PF14416">
    <property type="entry name" value="PMR5N"/>
    <property type="match status" value="1"/>
</dbReference>
<evidence type="ECO:0000256" key="1">
    <source>
        <dbReference type="ARBA" id="ARBA00004323"/>
    </source>
</evidence>
<keyword evidence="10" id="KW-0325">Glycoprotein</keyword>
<dbReference type="Pfam" id="PF13839">
    <property type="entry name" value="PC-Esterase"/>
    <property type="match status" value="1"/>
</dbReference>
<dbReference type="PANTHER" id="PTHR32285:SF37">
    <property type="entry name" value="XYLAN O-ACETYLTRANSFERASE 5"/>
    <property type="match status" value="1"/>
</dbReference>
<dbReference type="GO" id="GO:1990538">
    <property type="term" value="F:xylan O-acetyltransferase activity"/>
    <property type="evidence" value="ECO:0007669"/>
    <property type="project" value="UniProtKB-ARBA"/>
</dbReference>
<keyword evidence="7" id="KW-0333">Golgi apparatus</keyword>
<dbReference type="GO" id="GO:0000139">
    <property type="term" value="C:Golgi membrane"/>
    <property type="evidence" value="ECO:0007669"/>
    <property type="project" value="UniProtKB-SubCell"/>
</dbReference>
<feature type="compositionally biased region" description="Gly residues" evidence="11">
    <location>
        <begin position="55"/>
        <end position="68"/>
    </location>
</feature>
<comment type="subcellular location">
    <subcellularLocation>
        <location evidence="1">Golgi apparatus membrane</location>
        <topology evidence="1">Single-pass type II membrane protein</topology>
    </subcellularLocation>
</comment>
<dbReference type="InterPro" id="IPR026057">
    <property type="entry name" value="TBL_C"/>
</dbReference>
<gene>
    <name evidence="14" type="ORF">GUJ93_ZPchr0010g11185</name>
</gene>
<reference evidence="14" key="2">
    <citation type="submission" date="2021-02" db="EMBL/GenBank/DDBJ databases">
        <authorList>
            <person name="Kimball J.A."/>
            <person name="Haas M.W."/>
            <person name="Macchietto M."/>
            <person name="Kono T."/>
            <person name="Duquette J."/>
            <person name="Shao M."/>
        </authorList>
    </citation>
    <scope>NUCLEOTIDE SEQUENCE</scope>
    <source>
        <tissue evidence="14">Fresh leaf tissue</tissue>
    </source>
</reference>
<name>A0A8J6BDN3_ZIZPA</name>
<evidence type="ECO:0000259" key="12">
    <source>
        <dbReference type="Pfam" id="PF13839"/>
    </source>
</evidence>
<keyword evidence="9" id="KW-1015">Disulfide bond</keyword>
<dbReference type="OrthoDB" id="1932925at2759"/>
<feature type="region of interest" description="Disordered" evidence="11">
    <location>
        <begin position="49"/>
        <end position="145"/>
    </location>
</feature>
<feature type="compositionally biased region" description="Basic and acidic residues" evidence="11">
    <location>
        <begin position="104"/>
        <end position="121"/>
    </location>
</feature>
<keyword evidence="4" id="KW-0812">Transmembrane</keyword>
<dbReference type="PANTHER" id="PTHR32285">
    <property type="entry name" value="PROTEIN TRICHOME BIREFRINGENCE-LIKE 9-RELATED"/>
    <property type="match status" value="1"/>
</dbReference>
<reference evidence="14" key="1">
    <citation type="journal article" date="2021" name="bioRxiv">
        <title>Whole Genome Assembly and Annotation of Northern Wild Rice, Zizania palustris L., Supports a Whole Genome Duplication in the Zizania Genus.</title>
        <authorList>
            <person name="Haas M."/>
            <person name="Kono T."/>
            <person name="Macchietto M."/>
            <person name="Millas R."/>
            <person name="McGilp L."/>
            <person name="Shao M."/>
            <person name="Duquette J."/>
            <person name="Hirsch C.N."/>
            <person name="Kimball J."/>
        </authorList>
    </citation>
    <scope>NUCLEOTIDE SEQUENCE</scope>
    <source>
        <tissue evidence="14">Fresh leaf tissue</tissue>
    </source>
</reference>
<evidence type="ECO:0008006" key="16">
    <source>
        <dbReference type="Google" id="ProtNLM"/>
    </source>
</evidence>
<evidence type="ECO:0000256" key="7">
    <source>
        <dbReference type="ARBA" id="ARBA00023034"/>
    </source>
</evidence>
<evidence type="ECO:0000256" key="10">
    <source>
        <dbReference type="ARBA" id="ARBA00023180"/>
    </source>
</evidence>
<keyword evidence="5" id="KW-0735">Signal-anchor</keyword>
<proteinExistence type="inferred from homology"/>
<evidence type="ECO:0000256" key="8">
    <source>
        <dbReference type="ARBA" id="ARBA00023136"/>
    </source>
</evidence>
<evidence type="ECO:0000256" key="4">
    <source>
        <dbReference type="ARBA" id="ARBA00022692"/>
    </source>
</evidence>
<evidence type="ECO:0000256" key="6">
    <source>
        <dbReference type="ARBA" id="ARBA00022989"/>
    </source>
</evidence>
<keyword evidence="8" id="KW-0472">Membrane</keyword>
<dbReference type="AlphaFoldDB" id="A0A8J6BDN3"/>
<comment type="similarity">
    <text evidence="2">Belongs to the PC-esterase family. TBL subfamily.</text>
</comment>
<keyword evidence="6" id="KW-1133">Transmembrane helix</keyword>
<feature type="domain" description="Trichome birefringence-like N-terminal" evidence="13">
    <location>
        <begin position="146"/>
        <end position="200"/>
    </location>
</feature>
<comment type="caution">
    <text evidence="14">The sequence shown here is derived from an EMBL/GenBank/DDBJ whole genome shotgun (WGS) entry which is preliminary data.</text>
</comment>
<evidence type="ECO:0000256" key="2">
    <source>
        <dbReference type="ARBA" id="ARBA00007727"/>
    </source>
</evidence>
<evidence type="ECO:0000256" key="9">
    <source>
        <dbReference type="ARBA" id="ARBA00023157"/>
    </source>
</evidence>
<evidence type="ECO:0000313" key="14">
    <source>
        <dbReference type="EMBL" id="KAG8085274.1"/>
    </source>
</evidence>
<keyword evidence="3" id="KW-0808">Transferase</keyword>
<evidence type="ECO:0000259" key="13">
    <source>
        <dbReference type="Pfam" id="PF14416"/>
    </source>
</evidence>
<dbReference type="InterPro" id="IPR025846">
    <property type="entry name" value="TBL_N"/>
</dbReference>
<protein>
    <recommendedName>
        <fullName evidence="16">Trichome birefringence-like N-terminal domain-containing protein</fullName>
    </recommendedName>
</protein>
<evidence type="ECO:0000256" key="3">
    <source>
        <dbReference type="ARBA" id="ARBA00022679"/>
    </source>
</evidence>
<sequence length="482" mass="53980">MRIPRRKSGAGPLVGLPSRRAQVAAVFALALLLGVSALYDSAHIAASLRRNSGGSSSGGGGGSSGGGAYTNLSATREKDAGAEEVEATEVLSPPSRGTESVEEATDRVDDPPEQPAEKVEDPGVSAESPPSLLEQPVAAGEDHGGESCDVYRGRWVYDEANAPLYKESACGFLTEQVTCMRNGRRDDDYQKWRWQPDGCDLPRFDAKLLLENLRNKRLMFVGDSLNRNQWESMVCLVQSEAPWDKKSLVKNESLNVFRLEEYNATIEFYWAPFLVESNSDDPNMHSILDRIILPTSIAKHAANWEGVDYLIFNTYIWWMNTPEMKILRDGSFSKKPVKYDEMDRVGAYRKVLKTWSRWVQKHVDPKRTMVFFMSVSPVHMQSEGWGQPNAIKCFSETQPAINYTKKLELGTDWSLFLTAQRVTKAMKRVPVHFIDITALSEIRKDAHTSVHTLRQGKLLTKEQQANPRKFAGLHPLVSTRLA</sequence>
<dbReference type="Proteomes" id="UP000729402">
    <property type="component" value="Unassembled WGS sequence"/>
</dbReference>
<dbReference type="EMBL" id="JAAALK010000082">
    <property type="protein sequence ID" value="KAG8085274.1"/>
    <property type="molecule type" value="Genomic_DNA"/>
</dbReference>
<accession>A0A8J6BDN3</accession>
<dbReference type="InterPro" id="IPR029962">
    <property type="entry name" value="TBL"/>
</dbReference>
<evidence type="ECO:0000256" key="11">
    <source>
        <dbReference type="SAM" id="MobiDB-lite"/>
    </source>
</evidence>
<evidence type="ECO:0000313" key="15">
    <source>
        <dbReference type="Proteomes" id="UP000729402"/>
    </source>
</evidence>
<organism evidence="14 15">
    <name type="scientific">Zizania palustris</name>
    <name type="common">Northern wild rice</name>
    <dbReference type="NCBI Taxonomy" id="103762"/>
    <lineage>
        <taxon>Eukaryota</taxon>
        <taxon>Viridiplantae</taxon>
        <taxon>Streptophyta</taxon>
        <taxon>Embryophyta</taxon>
        <taxon>Tracheophyta</taxon>
        <taxon>Spermatophyta</taxon>
        <taxon>Magnoliopsida</taxon>
        <taxon>Liliopsida</taxon>
        <taxon>Poales</taxon>
        <taxon>Poaceae</taxon>
        <taxon>BOP clade</taxon>
        <taxon>Oryzoideae</taxon>
        <taxon>Oryzeae</taxon>
        <taxon>Zizaniinae</taxon>
        <taxon>Zizania</taxon>
    </lineage>
</organism>
<feature type="domain" description="Trichome birefringence-like C-terminal" evidence="12">
    <location>
        <begin position="201"/>
        <end position="458"/>
    </location>
</feature>
<evidence type="ECO:0000256" key="5">
    <source>
        <dbReference type="ARBA" id="ARBA00022968"/>
    </source>
</evidence>